<dbReference type="Proteomes" id="UP000727407">
    <property type="component" value="Unassembled WGS sequence"/>
</dbReference>
<dbReference type="PANTHER" id="PTHR12369:SF46">
    <property type="entry name" value="N-ACETYL-BETA-GLUCOSAMINYL-GLYCOPROTEIN 4-BETA-N-ACETYLGALACTOSAMINYLTRANSFERASE 1"/>
    <property type="match status" value="1"/>
</dbReference>
<proteinExistence type="predicted"/>
<organism evidence="3 4">
    <name type="scientific">Clarias magur</name>
    <name type="common">Asian catfish</name>
    <name type="synonym">Macropteronotus magur</name>
    <dbReference type="NCBI Taxonomy" id="1594786"/>
    <lineage>
        <taxon>Eukaryota</taxon>
        <taxon>Metazoa</taxon>
        <taxon>Chordata</taxon>
        <taxon>Craniata</taxon>
        <taxon>Vertebrata</taxon>
        <taxon>Euteleostomi</taxon>
        <taxon>Actinopterygii</taxon>
        <taxon>Neopterygii</taxon>
        <taxon>Teleostei</taxon>
        <taxon>Ostariophysi</taxon>
        <taxon>Siluriformes</taxon>
        <taxon>Clariidae</taxon>
        <taxon>Clarias</taxon>
    </lineage>
</organism>
<evidence type="ECO:0000259" key="2">
    <source>
        <dbReference type="PROSITE" id="PS51820"/>
    </source>
</evidence>
<dbReference type="PANTHER" id="PTHR12369">
    <property type="entry name" value="CHONDROITIN SYNTHASE"/>
    <property type="match status" value="1"/>
</dbReference>
<evidence type="ECO:0000313" key="3">
    <source>
        <dbReference type="EMBL" id="KAF5906585.1"/>
    </source>
</evidence>
<protein>
    <submittedName>
        <fullName evidence="3">N-acetyl-beta-glucosaminyl-glycoprotein 4-beta-N-acetylgalactosaminyltransferase 1-like</fullName>
    </submittedName>
</protein>
<accession>A0A8J4XG13</accession>
<reference evidence="3" key="1">
    <citation type="submission" date="2020-07" db="EMBL/GenBank/DDBJ databases">
        <title>Clarias magur genome sequencing, assembly and annotation.</title>
        <authorList>
            <person name="Kushwaha B."/>
            <person name="Kumar R."/>
            <person name="Das P."/>
            <person name="Joshi C.G."/>
            <person name="Kumar D."/>
            <person name="Nagpure N.S."/>
            <person name="Pandey M."/>
            <person name="Agarwal S."/>
            <person name="Srivastava S."/>
            <person name="Singh M."/>
            <person name="Sahoo L."/>
            <person name="Jayasankar P."/>
            <person name="Meher P.K."/>
            <person name="Koringa P.G."/>
            <person name="Iquebal M.A."/>
            <person name="Das S.P."/>
            <person name="Bit A."/>
            <person name="Patnaik S."/>
            <person name="Patel N."/>
            <person name="Shah T.M."/>
            <person name="Hinsu A."/>
            <person name="Jena J.K."/>
        </authorList>
    </citation>
    <scope>NUCLEOTIDE SEQUENCE</scope>
    <source>
        <strain evidence="3">CIFAMagur01</strain>
        <tissue evidence="3">Testis</tissue>
    </source>
</reference>
<feature type="compositionally biased region" description="Basic and acidic residues" evidence="1">
    <location>
        <begin position="78"/>
        <end position="95"/>
    </location>
</feature>
<feature type="non-terminal residue" evidence="3">
    <location>
        <position position="1"/>
    </location>
</feature>
<dbReference type="AlphaFoldDB" id="A0A8J4XG13"/>
<dbReference type="InterPro" id="IPR051227">
    <property type="entry name" value="CS_glycosyltransferase"/>
</dbReference>
<keyword evidence="4" id="KW-1185">Reference proteome</keyword>
<comment type="caution">
    <text evidence="3">The sequence shown here is derived from an EMBL/GenBank/DDBJ whole genome shotgun (WGS) entry which is preliminary data.</text>
</comment>
<gene>
    <name evidence="3" type="primary">b4galnt4b</name>
    <name evidence="3" type="ORF">DAT39_003709</name>
</gene>
<name>A0A8J4XG13_CLAMG</name>
<evidence type="ECO:0000256" key="1">
    <source>
        <dbReference type="SAM" id="MobiDB-lite"/>
    </source>
</evidence>
<feature type="domain" description="PA14" evidence="2">
    <location>
        <begin position="115"/>
        <end position="233"/>
    </location>
</feature>
<dbReference type="GO" id="GO:0008376">
    <property type="term" value="F:acetylgalactosaminyltransferase activity"/>
    <property type="evidence" value="ECO:0007669"/>
    <property type="project" value="TreeGrafter"/>
</dbReference>
<dbReference type="InterPro" id="IPR037524">
    <property type="entry name" value="PA14/GLEYA"/>
</dbReference>
<dbReference type="OrthoDB" id="5971499at2759"/>
<dbReference type="EMBL" id="QNUK01000031">
    <property type="protein sequence ID" value="KAF5906585.1"/>
    <property type="molecule type" value="Genomic_DNA"/>
</dbReference>
<evidence type="ECO:0000313" key="4">
    <source>
        <dbReference type="Proteomes" id="UP000727407"/>
    </source>
</evidence>
<dbReference type="PROSITE" id="PS51820">
    <property type="entry name" value="PA14"/>
    <property type="match status" value="1"/>
</dbReference>
<feature type="region of interest" description="Disordered" evidence="1">
    <location>
        <begin position="49"/>
        <end position="95"/>
    </location>
</feature>
<sequence length="233" mass="26661">MRFPLKKIRKQFKLLLLLVLLTFAIGFTYLHVIQGRAIKLHSSYGKDMEKQTEGLGSGQKKPPHSSSSHPEDSSDSTDETKHGDELGESEQERYSKPQIQKLLSQKLLKLPWKPEYKGQANLHVFEDWCGSSVSQLMRNLHFPLYPHTRTTVKKLAVVPKWKNYGLRIFGFIHPYKDGDFQFAISSDDNSELWLSPDENPLNAKLLVYVGKHGSEWTAPGEFSKFRSQTSKSV</sequence>